<geneLocation type="plasmid" evidence="1">
    <name>unnamed3</name>
</geneLocation>
<gene>
    <name evidence="1" type="ORF">ERICIII_04998</name>
</gene>
<sequence>MKDITKIKRMLKQVFPDYPVRNWSVQSDKCSSDCISWIDGPLKSDVDQFLKTYSFKSFSTLRILSEERKVLIEDRLDERFEADLYGDYLLMDWEIAEKELIRDGKLQGYPMALNVIPFPEKKLYRELTPEQRLKLIVIRQIIKDDFFLGDGIDGDFIDEQFKRVAEKICSFNEPPYT</sequence>
<evidence type="ECO:0000313" key="2">
    <source>
        <dbReference type="Proteomes" id="UP000239833"/>
    </source>
</evidence>
<organism evidence="1 2">
    <name type="scientific">Paenibacillus larvae subsp. larvae</name>
    <dbReference type="NCBI Taxonomy" id="147375"/>
    <lineage>
        <taxon>Bacteria</taxon>
        <taxon>Bacillati</taxon>
        <taxon>Bacillota</taxon>
        <taxon>Bacilli</taxon>
        <taxon>Bacillales</taxon>
        <taxon>Paenibacillaceae</taxon>
        <taxon>Paenibacillus</taxon>
    </lineage>
</organism>
<dbReference type="RefSeq" id="WP_077997760.1">
    <property type="nucleotide sequence ID" value="NZ_CP019658.1"/>
</dbReference>
<dbReference type="GeneID" id="64221152"/>
<keyword evidence="1" id="KW-0614">Plasmid</keyword>
<dbReference type="EMBL" id="CP019658">
    <property type="protein sequence ID" value="AVF28999.1"/>
    <property type="molecule type" value="Genomic_DNA"/>
</dbReference>
<proteinExistence type="predicted"/>
<dbReference type="AlphaFoldDB" id="A0A2L1U7T3"/>
<protein>
    <submittedName>
        <fullName evidence="1">Uncharacterized protein</fullName>
    </submittedName>
</protein>
<accession>A0A2L1U7T3</accession>
<dbReference type="Proteomes" id="UP000239833">
    <property type="component" value="Plasmid unnamed3"/>
</dbReference>
<name>A0A2L1U7T3_9BACL</name>
<evidence type="ECO:0000313" key="1">
    <source>
        <dbReference type="EMBL" id="AVF28999.1"/>
    </source>
</evidence>
<reference evidence="2" key="1">
    <citation type="submission" date="2017-02" db="EMBL/GenBank/DDBJ databases">
        <title>Delineation of Paenibacillus larvae strains originating from foulbrood outbreaks.</title>
        <authorList>
            <person name="Beims H."/>
            <person name="Bunk B."/>
            <person name="Sproeer C."/>
            <person name="Mohr K.I."/>
            <person name="Pradella S."/>
            <person name="Guenther G."/>
            <person name="Rohde M."/>
            <person name="von der Ohe W."/>
            <person name="Steinert M."/>
        </authorList>
    </citation>
    <scope>NUCLEOTIDE SEQUENCE [LARGE SCALE GENOMIC DNA]</scope>
    <source>
        <strain evidence="2">Eric_III</strain>
        <plasmid evidence="2">Plasmid unnamed3</plasmid>
    </source>
</reference>